<dbReference type="PANTHER" id="PTHR24247:SF32">
    <property type="entry name" value="5-HYDROXYTRYPTAMINE RECEPTOR 2C"/>
    <property type="match status" value="1"/>
</dbReference>
<evidence type="ECO:0000259" key="19">
    <source>
        <dbReference type="PROSITE" id="PS51082"/>
    </source>
</evidence>
<evidence type="ECO:0000256" key="9">
    <source>
        <dbReference type="ARBA" id="ARBA00023040"/>
    </source>
</evidence>
<dbReference type="PROSITE" id="PS51082">
    <property type="entry name" value="WH2"/>
    <property type="match status" value="1"/>
</dbReference>
<accession>A0AAE0QLM7</accession>
<dbReference type="InterPro" id="IPR003124">
    <property type="entry name" value="WH2_dom"/>
</dbReference>
<keyword evidence="5" id="KW-0963">Cytoplasm</keyword>
<evidence type="ECO:0000256" key="17">
    <source>
        <dbReference type="SAM" id="Phobius"/>
    </source>
</evidence>
<keyword evidence="7 15" id="KW-0812">Transmembrane</keyword>
<dbReference type="PROSITE" id="PS50262">
    <property type="entry name" value="G_PROTEIN_RECEP_F1_2"/>
    <property type="match status" value="1"/>
</dbReference>
<proteinExistence type="inferred from homology"/>
<evidence type="ECO:0008006" key="22">
    <source>
        <dbReference type="Google" id="ProtNLM"/>
    </source>
</evidence>
<dbReference type="GO" id="GO:0003779">
    <property type="term" value="F:actin binding"/>
    <property type="evidence" value="ECO:0007669"/>
    <property type="project" value="UniProtKB-KW"/>
</dbReference>
<keyword evidence="4" id="KW-1003">Cell membrane</keyword>
<feature type="transmembrane region" description="Helical" evidence="17">
    <location>
        <begin position="245"/>
        <end position="267"/>
    </location>
</feature>
<feature type="transmembrane region" description="Helical" evidence="17">
    <location>
        <begin position="87"/>
        <end position="110"/>
    </location>
</feature>
<keyword evidence="12" id="KW-0009">Actin-binding</keyword>
<gene>
    <name evidence="20" type="ORF">QTP70_029283</name>
</gene>
<dbReference type="PRINTS" id="PR00237">
    <property type="entry name" value="GPCRRHODOPSN"/>
</dbReference>
<dbReference type="Gene3D" id="1.20.5.340">
    <property type="match status" value="1"/>
</dbReference>
<feature type="compositionally biased region" description="Pro residues" evidence="16">
    <location>
        <begin position="809"/>
        <end position="819"/>
    </location>
</feature>
<dbReference type="SMART" id="SM01381">
    <property type="entry name" value="7TM_GPCR_Srsx"/>
    <property type="match status" value="1"/>
</dbReference>
<feature type="compositionally biased region" description="Pro residues" evidence="16">
    <location>
        <begin position="873"/>
        <end position="887"/>
    </location>
</feature>
<feature type="transmembrane region" description="Helical" evidence="17">
    <location>
        <begin position="390"/>
        <end position="409"/>
    </location>
</feature>
<evidence type="ECO:0000256" key="1">
    <source>
        <dbReference type="ARBA" id="ARBA00004245"/>
    </source>
</evidence>
<evidence type="ECO:0000256" key="3">
    <source>
        <dbReference type="ARBA" id="ARBA00006993"/>
    </source>
</evidence>
<feature type="domain" description="WH2" evidence="19">
    <location>
        <begin position="917"/>
        <end position="934"/>
    </location>
</feature>
<feature type="compositionally biased region" description="Low complexity" evidence="16">
    <location>
        <begin position="888"/>
        <end position="898"/>
    </location>
</feature>
<dbReference type="GO" id="GO:0007210">
    <property type="term" value="P:serotonin receptor signaling pathway"/>
    <property type="evidence" value="ECO:0007669"/>
    <property type="project" value="TreeGrafter"/>
</dbReference>
<comment type="similarity">
    <text evidence="15">Belongs to the G-protein coupled receptor 1 family.</text>
</comment>
<dbReference type="GO" id="GO:0007268">
    <property type="term" value="P:chemical synaptic transmission"/>
    <property type="evidence" value="ECO:0007669"/>
    <property type="project" value="TreeGrafter"/>
</dbReference>
<evidence type="ECO:0000256" key="16">
    <source>
        <dbReference type="SAM" id="MobiDB-lite"/>
    </source>
</evidence>
<name>A0AAE0QLM7_9TELE</name>
<dbReference type="GO" id="GO:0007187">
    <property type="term" value="P:G protein-coupled receptor signaling pathway, coupled to cyclic nucleotide second messenger"/>
    <property type="evidence" value="ECO:0007669"/>
    <property type="project" value="TreeGrafter"/>
</dbReference>
<keyword evidence="21" id="KW-1185">Reference proteome</keyword>
<keyword evidence="9 15" id="KW-0297">G-protein coupled receptor</keyword>
<reference evidence="20" key="1">
    <citation type="submission" date="2023-06" db="EMBL/GenBank/DDBJ databases">
        <title>Male Hemibagrus guttatus genome.</title>
        <authorList>
            <person name="Bian C."/>
        </authorList>
    </citation>
    <scope>NUCLEOTIDE SEQUENCE</scope>
    <source>
        <strain evidence="20">Male_cb2023</strain>
        <tissue evidence="20">Muscle</tissue>
    </source>
</reference>
<keyword evidence="13" id="KW-0206">Cytoskeleton</keyword>
<keyword evidence="10 17" id="KW-0472">Membrane</keyword>
<dbReference type="PROSITE" id="PS00237">
    <property type="entry name" value="G_PROTEIN_RECEP_F1_1"/>
    <property type="match status" value="1"/>
</dbReference>
<feature type="compositionally biased region" description="Low complexity" evidence="16">
    <location>
        <begin position="296"/>
        <end position="309"/>
    </location>
</feature>
<evidence type="ECO:0000313" key="21">
    <source>
        <dbReference type="Proteomes" id="UP001274896"/>
    </source>
</evidence>
<feature type="region of interest" description="Disordered" evidence="16">
    <location>
        <begin position="285"/>
        <end position="309"/>
    </location>
</feature>
<protein>
    <recommendedName>
        <fullName evidence="22">WASP family protein member</fullName>
    </recommendedName>
</protein>
<keyword evidence="8 17" id="KW-1133">Transmembrane helix</keyword>
<dbReference type="FunFam" id="1.20.5.340:FF:000012">
    <property type="entry name" value="Wiskott-Aldrich syndrome protein family member 1"/>
    <property type="match status" value="1"/>
</dbReference>
<evidence type="ECO:0000256" key="14">
    <source>
        <dbReference type="ARBA" id="ARBA00023224"/>
    </source>
</evidence>
<evidence type="ECO:0000256" key="8">
    <source>
        <dbReference type="ARBA" id="ARBA00022989"/>
    </source>
</evidence>
<dbReference type="AlphaFoldDB" id="A0AAE0QLM7"/>
<feature type="domain" description="G-protein coupled receptors family 1 profile" evidence="18">
    <location>
        <begin position="102"/>
        <end position="406"/>
    </location>
</feature>
<feature type="transmembrane region" description="Helical" evidence="17">
    <location>
        <begin position="122"/>
        <end position="148"/>
    </location>
</feature>
<evidence type="ECO:0000256" key="2">
    <source>
        <dbReference type="ARBA" id="ARBA00004651"/>
    </source>
</evidence>
<evidence type="ECO:0000313" key="20">
    <source>
        <dbReference type="EMBL" id="KAK3524484.1"/>
    </source>
</evidence>
<evidence type="ECO:0000256" key="13">
    <source>
        <dbReference type="ARBA" id="ARBA00023212"/>
    </source>
</evidence>
<dbReference type="GO" id="GO:0005856">
    <property type="term" value="C:cytoskeleton"/>
    <property type="evidence" value="ECO:0007669"/>
    <property type="project" value="UniProtKB-SubCell"/>
</dbReference>
<sequence>MDPDSDQHGFKFYAAFKLILNVKLLPAKQNSDLNSPGAQSTEMVNPGRLYGSLTMASFHCVYPNNQNQSGSNHSGLITSCTSKGKNWPALVILVIIFFTVGGNILVILAVSLEKKLHNATNFFLRSLAVADLLVGILVMPVALINILYNYSWPLPHVLCPMWIFLDVFLCTTSILHLCAISLDRYVGIRSPIQHSRTNSPYRAMTKIIAVWTISMIISLPIPVISLQDEQKVLVNGSCVLTEPRFMLVGSSVVFFLPLIIMVVCYFLTMRVLQQHLATFSTEHRNCTNTKQPSPHPSLLSDDPSSHSNSPIKGVLQHLSPPLRVRECTVSRSQGKRRMAQAIQNERRASQVLGLVFFLFLVMWCPFFVTNVLIAMCQDGCSKCLLRLMDIFVWVGYVSSGVNPLIYTLFNKNYRHAFLRYLHCSYHEQAKAVVSNSACHVYSVTPTPVLCERSFTSGFSGSNRGHKQGEMLKEGAAMPLVKRSIEPRHLCRGALPEGVTSELECVTNSTLAAIIKQLGGLSRHAEDIFGELFNEANSFYMRMNSLQEKVDLLAVKVTQLDSTVEEVSLQDINMRKAFKSSTIQDQQVVSRNSILNSVMEMYQRCDKPPPLNILTPYRDDKKDGLKFYTDPSYFFNLWKEKMLQATENKRKEKRRQKQEQKHLEDPTREVKKVRKARNRRQEWNMMAYDKEFRPDTRLTPSPYHGISSEGSLSPDRSGMSDEHSYPTSPSHPQDAGGAGGDGKESGPTQTQSLDRAYRPPASASASTRQHSLGRVQQHHGAPPLDPSLNGPRPSAAKDYSGHQMQEHFIPPAPPPPPPIIPSAQTAFDSTAVPPALAPGTVSALSRSYSPSPPPAPPSAYVSSPSHPVSSGGPPVAPPPPPPGPPTHAPSPARAAAHPSGEGTLPRKGTVPLIPISDARSDLLAAIRRGIQLRKVQEQREQEAKKEPVGNDVATILSRRIAVEYSESDEDSEPEENEWSD</sequence>
<dbReference type="Proteomes" id="UP001274896">
    <property type="component" value="Unassembled WGS sequence"/>
</dbReference>
<dbReference type="GO" id="GO:0004993">
    <property type="term" value="F:G protein-coupled serotonin receptor activity"/>
    <property type="evidence" value="ECO:0007669"/>
    <property type="project" value="TreeGrafter"/>
</dbReference>
<feature type="transmembrane region" description="Helical" evidence="17">
    <location>
        <begin position="160"/>
        <end position="182"/>
    </location>
</feature>
<feature type="region of interest" description="Disordered" evidence="16">
    <location>
        <begin position="645"/>
        <end position="911"/>
    </location>
</feature>
<dbReference type="InterPro" id="IPR017452">
    <property type="entry name" value="GPCR_Rhodpsn_7TM"/>
</dbReference>
<organism evidence="20 21">
    <name type="scientific">Hemibagrus guttatus</name>
    <dbReference type="NCBI Taxonomy" id="175788"/>
    <lineage>
        <taxon>Eukaryota</taxon>
        <taxon>Metazoa</taxon>
        <taxon>Chordata</taxon>
        <taxon>Craniata</taxon>
        <taxon>Vertebrata</taxon>
        <taxon>Euteleostomi</taxon>
        <taxon>Actinopterygii</taxon>
        <taxon>Neopterygii</taxon>
        <taxon>Teleostei</taxon>
        <taxon>Ostariophysi</taxon>
        <taxon>Siluriformes</taxon>
        <taxon>Bagridae</taxon>
        <taxon>Hemibagrus</taxon>
    </lineage>
</organism>
<evidence type="ECO:0000256" key="4">
    <source>
        <dbReference type="ARBA" id="ARBA00022475"/>
    </source>
</evidence>
<dbReference type="GO" id="GO:0045202">
    <property type="term" value="C:synapse"/>
    <property type="evidence" value="ECO:0007669"/>
    <property type="project" value="GOC"/>
</dbReference>
<dbReference type="GO" id="GO:0030594">
    <property type="term" value="F:neurotransmitter receptor activity"/>
    <property type="evidence" value="ECO:0007669"/>
    <property type="project" value="TreeGrafter"/>
</dbReference>
<dbReference type="InterPro" id="IPR000276">
    <property type="entry name" value="GPCR_Rhodpsn"/>
</dbReference>
<dbReference type="SMART" id="SM00246">
    <property type="entry name" value="WH2"/>
    <property type="match status" value="1"/>
</dbReference>
<dbReference type="GO" id="GO:0030425">
    <property type="term" value="C:dendrite"/>
    <property type="evidence" value="ECO:0007669"/>
    <property type="project" value="TreeGrafter"/>
</dbReference>
<keyword evidence="11 15" id="KW-0675">Receptor</keyword>
<dbReference type="CDD" id="cd22073">
    <property type="entry name" value="WH2_WAVE-3"/>
    <property type="match status" value="1"/>
</dbReference>
<feature type="compositionally biased region" description="Low complexity" evidence="16">
    <location>
        <begin position="857"/>
        <end position="872"/>
    </location>
</feature>
<dbReference type="GO" id="GO:0005886">
    <property type="term" value="C:plasma membrane"/>
    <property type="evidence" value="ECO:0007669"/>
    <property type="project" value="UniProtKB-SubCell"/>
</dbReference>
<evidence type="ECO:0000256" key="15">
    <source>
        <dbReference type="RuleBase" id="RU000688"/>
    </source>
</evidence>
<evidence type="ECO:0000259" key="18">
    <source>
        <dbReference type="PROSITE" id="PS50262"/>
    </source>
</evidence>
<keyword evidence="14 15" id="KW-0807">Transducer</keyword>
<dbReference type="SUPFAM" id="SSF81321">
    <property type="entry name" value="Family A G protein-coupled receptor-like"/>
    <property type="match status" value="1"/>
</dbReference>
<dbReference type="GO" id="GO:0007208">
    <property type="term" value="P:phospholipase C-activating serotonin receptor signaling pathway"/>
    <property type="evidence" value="ECO:0007669"/>
    <property type="project" value="TreeGrafter"/>
</dbReference>
<keyword evidence="6" id="KW-0597">Phosphoprotein</keyword>
<dbReference type="Gene3D" id="6.10.280.150">
    <property type="match status" value="2"/>
</dbReference>
<dbReference type="PANTHER" id="PTHR24247">
    <property type="entry name" value="5-HYDROXYTRYPTAMINE RECEPTOR"/>
    <property type="match status" value="1"/>
</dbReference>
<dbReference type="EMBL" id="JAUCMX010000014">
    <property type="protein sequence ID" value="KAK3524484.1"/>
    <property type="molecule type" value="Genomic_DNA"/>
</dbReference>
<evidence type="ECO:0000256" key="6">
    <source>
        <dbReference type="ARBA" id="ARBA00022553"/>
    </source>
</evidence>
<dbReference type="GO" id="GO:0051209">
    <property type="term" value="P:release of sequestered calcium ion into cytosol"/>
    <property type="evidence" value="ECO:0007669"/>
    <property type="project" value="TreeGrafter"/>
</dbReference>
<evidence type="ECO:0000256" key="10">
    <source>
        <dbReference type="ARBA" id="ARBA00023136"/>
    </source>
</evidence>
<comment type="subcellular location">
    <subcellularLocation>
        <location evidence="2">Cell membrane</location>
        <topology evidence="2">Multi-pass membrane protein</topology>
    </subcellularLocation>
    <subcellularLocation>
        <location evidence="1">Cytoplasm</location>
        <location evidence="1">Cytoskeleton</location>
    </subcellularLocation>
</comment>
<dbReference type="Pfam" id="PF02205">
    <property type="entry name" value="WH2"/>
    <property type="match status" value="1"/>
</dbReference>
<evidence type="ECO:0000256" key="12">
    <source>
        <dbReference type="ARBA" id="ARBA00023203"/>
    </source>
</evidence>
<feature type="compositionally biased region" description="Basic and acidic residues" evidence="16">
    <location>
        <begin position="656"/>
        <end position="669"/>
    </location>
</feature>
<feature type="transmembrane region" description="Helical" evidence="17">
    <location>
        <begin position="203"/>
        <end position="225"/>
    </location>
</feature>
<evidence type="ECO:0000256" key="11">
    <source>
        <dbReference type="ARBA" id="ARBA00023170"/>
    </source>
</evidence>
<dbReference type="Pfam" id="PF00001">
    <property type="entry name" value="7tm_1"/>
    <property type="match status" value="1"/>
</dbReference>
<dbReference type="Gene3D" id="1.20.1070.10">
    <property type="entry name" value="Rhodopsin 7-helix transmembrane proteins"/>
    <property type="match status" value="1"/>
</dbReference>
<evidence type="ECO:0000256" key="7">
    <source>
        <dbReference type="ARBA" id="ARBA00022692"/>
    </source>
</evidence>
<feature type="transmembrane region" description="Helical" evidence="17">
    <location>
        <begin position="351"/>
        <end position="375"/>
    </location>
</feature>
<comment type="caution">
    <text evidence="20">The sequence shown here is derived from an EMBL/GenBank/DDBJ whole genome shotgun (WGS) entry which is preliminary data.</text>
</comment>
<comment type="similarity">
    <text evidence="3">Belongs to the SCAR/WAVE family.</text>
</comment>
<evidence type="ECO:0000256" key="5">
    <source>
        <dbReference type="ARBA" id="ARBA00022490"/>
    </source>
</evidence>